<protein>
    <recommendedName>
        <fullName evidence="4">Carboxymuconolactone decarboxylase-like domain-containing protein</fullName>
    </recommendedName>
</protein>
<proteinExistence type="predicted"/>
<keyword evidence="3" id="KW-1185">Reference proteome</keyword>
<evidence type="ECO:0000313" key="3">
    <source>
        <dbReference type="Proteomes" id="UP001224775"/>
    </source>
</evidence>
<evidence type="ECO:0008006" key="4">
    <source>
        <dbReference type="Google" id="ProtNLM"/>
    </source>
</evidence>
<dbReference type="InterPro" id="IPR029032">
    <property type="entry name" value="AhpD-like"/>
</dbReference>
<keyword evidence="1" id="KW-0732">Signal</keyword>
<dbReference type="SUPFAM" id="SSF69118">
    <property type="entry name" value="AhpD-like"/>
    <property type="match status" value="1"/>
</dbReference>
<sequence>MMIIIALLLIALLLLLVLYAINKHRHNHYVDITHLQSIQLDSGSLFSFFQPHLISMEEVGQRGYSSMLSLTQHMIGIQPICDSVMTLWPPSFDCYNILLPNSLNIPEVILGVPGSVDIKLISLAMYASSRANECAYCTSHCCSFAVRRGVDPSILRNLLAEVSSNKKSNGNEDGSTTSSLSPKESAVIKLAYGLGTVPCSLTAETCNEVTKLFHPSQLEWLVAATSLFGMFNKLMDGLNIPLETSTYQETIDIMDTNYTLGRAAAGMIEGESTAAKAMRQPPPPTDDWTNIIAIMFHGLRPGVMQC</sequence>
<dbReference type="Gene3D" id="1.20.1290.10">
    <property type="entry name" value="AhpD-like"/>
    <property type="match status" value="1"/>
</dbReference>
<gene>
    <name evidence="2" type="ORF">QTG54_015420</name>
</gene>
<evidence type="ECO:0000313" key="2">
    <source>
        <dbReference type="EMBL" id="KAK1733893.1"/>
    </source>
</evidence>
<dbReference type="Proteomes" id="UP001224775">
    <property type="component" value="Unassembled WGS sequence"/>
</dbReference>
<feature type="signal peptide" evidence="1">
    <location>
        <begin position="1"/>
        <end position="20"/>
    </location>
</feature>
<dbReference type="EMBL" id="JATAAI010000043">
    <property type="protein sequence ID" value="KAK1733893.1"/>
    <property type="molecule type" value="Genomic_DNA"/>
</dbReference>
<organism evidence="2 3">
    <name type="scientific">Skeletonema marinoi</name>
    <dbReference type="NCBI Taxonomy" id="267567"/>
    <lineage>
        <taxon>Eukaryota</taxon>
        <taxon>Sar</taxon>
        <taxon>Stramenopiles</taxon>
        <taxon>Ochrophyta</taxon>
        <taxon>Bacillariophyta</taxon>
        <taxon>Coscinodiscophyceae</taxon>
        <taxon>Thalassiosirophycidae</taxon>
        <taxon>Thalassiosirales</taxon>
        <taxon>Skeletonemataceae</taxon>
        <taxon>Skeletonema</taxon>
        <taxon>Skeletonema marinoi-dohrnii complex</taxon>
    </lineage>
</organism>
<comment type="caution">
    <text evidence="2">The sequence shown here is derived from an EMBL/GenBank/DDBJ whole genome shotgun (WGS) entry which is preliminary data.</text>
</comment>
<accession>A0AAD8XUX6</accession>
<evidence type="ECO:0000256" key="1">
    <source>
        <dbReference type="SAM" id="SignalP"/>
    </source>
</evidence>
<feature type="chain" id="PRO_5041923541" description="Carboxymuconolactone decarboxylase-like domain-containing protein" evidence="1">
    <location>
        <begin position="21"/>
        <end position="306"/>
    </location>
</feature>
<reference evidence="2" key="1">
    <citation type="submission" date="2023-06" db="EMBL/GenBank/DDBJ databases">
        <title>Survivors Of The Sea: Transcriptome response of Skeletonema marinoi to long-term dormancy.</title>
        <authorList>
            <person name="Pinder M.I.M."/>
            <person name="Kourtchenko O."/>
            <person name="Robertson E.K."/>
            <person name="Larsson T."/>
            <person name="Maumus F."/>
            <person name="Osuna-Cruz C.M."/>
            <person name="Vancaester E."/>
            <person name="Stenow R."/>
            <person name="Vandepoele K."/>
            <person name="Ploug H."/>
            <person name="Bruchert V."/>
            <person name="Godhe A."/>
            <person name="Topel M."/>
        </authorList>
    </citation>
    <scope>NUCLEOTIDE SEQUENCE</scope>
    <source>
        <strain evidence="2">R05AC</strain>
    </source>
</reference>
<dbReference type="AlphaFoldDB" id="A0AAD8XUX6"/>
<name>A0AAD8XUX6_9STRA</name>